<evidence type="ECO:0008006" key="3">
    <source>
        <dbReference type="Google" id="ProtNLM"/>
    </source>
</evidence>
<dbReference type="Proteomes" id="UP000199514">
    <property type="component" value="Unassembled WGS sequence"/>
</dbReference>
<gene>
    <name evidence="1" type="ORF">SAMN05421780_10787</name>
</gene>
<name>A0A1I1KIW0_9BACT</name>
<proteinExistence type="predicted"/>
<accession>A0A1I1KIW0</accession>
<dbReference type="RefSeq" id="WP_091513143.1">
    <property type="nucleotide sequence ID" value="NZ_FOLE01000007.1"/>
</dbReference>
<evidence type="ECO:0000313" key="2">
    <source>
        <dbReference type="Proteomes" id="UP000199514"/>
    </source>
</evidence>
<evidence type="ECO:0000313" key="1">
    <source>
        <dbReference type="EMBL" id="SFC60806.1"/>
    </source>
</evidence>
<dbReference type="STRING" id="927664.SAMN05421780_10787"/>
<dbReference type="OrthoDB" id="5492415at2"/>
<dbReference type="PROSITE" id="PS51257">
    <property type="entry name" value="PROKAR_LIPOPROTEIN"/>
    <property type="match status" value="1"/>
</dbReference>
<keyword evidence="2" id="KW-1185">Reference proteome</keyword>
<sequence length="341" mass="39120">MKNNIWQNTGLIWLLVFGLFSCNNVTLVVRNLPENTPAEGNIFVAGNFNHWNPSDKTFILEKQANGFYTITLPRGLGFVDYKLTRGDWKTVEQDACGQDIDNRSLEYGAQDSVFVDVESWADVGPTHCPHVTVIIDQLPATTPPNAPIYMASNFNDWGDADKEYQLVQNKKGQYYIRIPRSGQELSFKFTRGSWDTEEVNQLGETIENRNFMFGKTDTLRVHIDNWKDLKPCTNPTITIIAKIPANTPRNEDIYMACDQNGWNLQDPRYKFVRQDATHCSLTLANPLENNFEYKITRGSWDKQEATLRGEQSENRKLACGWMDTLNIEVLKWYDMANASHE</sequence>
<organism evidence="1 2">
    <name type="scientific">Flexibacter flexilis DSM 6793</name>
    <dbReference type="NCBI Taxonomy" id="927664"/>
    <lineage>
        <taxon>Bacteria</taxon>
        <taxon>Pseudomonadati</taxon>
        <taxon>Bacteroidota</taxon>
        <taxon>Cytophagia</taxon>
        <taxon>Cytophagales</taxon>
        <taxon>Flexibacteraceae</taxon>
        <taxon>Flexibacter</taxon>
    </lineage>
</organism>
<dbReference type="Gene3D" id="2.60.40.10">
    <property type="entry name" value="Immunoglobulins"/>
    <property type="match status" value="1"/>
</dbReference>
<dbReference type="EMBL" id="FOLE01000007">
    <property type="protein sequence ID" value="SFC60806.1"/>
    <property type="molecule type" value="Genomic_DNA"/>
</dbReference>
<protein>
    <recommendedName>
        <fullName evidence="3">CBM20 domain-containing protein</fullName>
    </recommendedName>
</protein>
<dbReference type="InterPro" id="IPR013783">
    <property type="entry name" value="Ig-like_fold"/>
</dbReference>
<dbReference type="AlphaFoldDB" id="A0A1I1KIW0"/>
<reference evidence="1 2" key="1">
    <citation type="submission" date="2016-10" db="EMBL/GenBank/DDBJ databases">
        <authorList>
            <person name="de Groot N.N."/>
        </authorList>
    </citation>
    <scope>NUCLEOTIDE SEQUENCE [LARGE SCALE GENOMIC DNA]</scope>
    <source>
        <strain evidence="1 2">DSM 6793</strain>
    </source>
</reference>